<dbReference type="Proteomes" id="UP000266723">
    <property type="component" value="Unassembled WGS sequence"/>
</dbReference>
<reference evidence="2" key="2">
    <citation type="submission" date="2019-12" db="EMBL/GenBank/DDBJ databases">
        <authorList>
            <person name="Studholme D.J."/>
            <person name="Sarris P."/>
        </authorList>
    </citation>
    <scope>NUCLEOTIDE SEQUENCE</scope>
    <source>
        <strain evidence="2">PFS-1207/04</strain>
        <tissue evidence="2">Leaf</tissue>
    </source>
</reference>
<keyword evidence="3" id="KW-1185">Reference proteome</keyword>
<sequence length="121" mass="13610">MHCGKLSKHITNIAVHTELDYEMTTRLKNLNSRANYERLDPFDKGTWAAFTRRSPNLIAFHSQKNEKTTYDGPCQPLIPSNFPNLPNLPSHSLEPHAKSSQFKRAEGLTVGVKIGHDGNNV</sequence>
<dbReference type="AlphaFoldDB" id="A0A8S9FF35"/>
<comment type="caution">
    <text evidence="1">The sequence shown here is derived from an EMBL/GenBank/DDBJ whole genome shotgun (WGS) entry which is preliminary data.</text>
</comment>
<organism evidence="1">
    <name type="scientific">Brassica cretica</name>
    <name type="common">Mustard</name>
    <dbReference type="NCBI Taxonomy" id="69181"/>
    <lineage>
        <taxon>Eukaryota</taxon>
        <taxon>Viridiplantae</taxon>
        <taxon>Streptophyta</taxon>
        <taxon>Embryophyta</taxon>
        <taxon>Tracheophyta</taxon>
        <taxon>Spermatophyta</taxon>
        <taxon>Magnoliopsida</taxon>
        <taxon>eudicotyledons</taxon>
        <taxon>Gunneridae</taxon>
        <taxon>Pentapetalae</taxon>
        <taxon>rosids</taxon>
        <taxon>malvids</taxon>
        <taxon>Brassicales</taxon>
        <taxon>Brassicaceae</taxon>
        <taxon>Brassiceae</taxon>
        <taxon>Brassica</taxon>
    </lineage>
</organism>
<evidence type="ECO:0000313" key="1">
    <source>
        <dbReference type="EMBL" id="KAF2530698.1"/>
    </source>
</evidence>
<accession>A0A8S9FF35</accession>
<protein>
    <submittedName>
        <fullName evidence="1">Uncharacterized protein</fullName>
    </submittedName>
</protein>
<dbReference type="EMBL" id="QGKV02000299">
    <property type="protein sequence ID" value="KAF3594643.1"/>
    <property type="molecule type" value="Genomic_DNA"/>
</dbReference>
<reference evidence="2 3" key="3">
    <citation type="journal article" date="2020" name="BMC Genomics">
        <title>Intraspecific diversification of the crop wild relative Brassica cretica Lam. using demographic model selection.</title>
        <authorList>
            <person name="Kioukis A."/>
            <person name="Michalopoulou V.A."/>
            <person name="Briers L."/>
            <person name="Pirintsos S."/>
            <person name="Studholme D.J."/>
            <person name="Pavlidis P."/>
            <person name="Sarris P.F."/>
        </authorList>
    </citation>
    <scope>NUCLEOTIDE SEQUENCE [LARGE SCALE GENOMIC DNA]</scope>
    <source>
        <strain evidence="3">cv. PFS-1207/04</strain>
        <strain evidence="2">PFS-1207/04</strain>
    </source>
</reference>
<reference evidence="1" key="1">
    <citation type="submission" date="2019-12" db="EMBL/GenBank/DDBJ databases">
        <title>Genome sequencing and annotation of Brassica cretica.</title>
        <authorList>
            <person name="Studholme D.J."/>
            <person name="Sarris P.F."/>
        </authorList>
    </citation>
    <scope>NUCLEOTIDE SEQUENCE</scope>
    <source>
        <strain evidence="1">PFS-102/07</strain>
        <tissue evidence="1">Leaf</tissue>
    </source>
</reference>
<proteinExistence type="predicted"/>
<name>A0A8S9FF35_BRACR</name>
<gene>
    <name evidence="2" type="ORF">DY000_02020674</name>
    <name evidence="1" type="ORF">F2Q70_00029285</name>
</gene>
<evidence type="ECO:0000313" key="2">
    <source>
        <dbReference type="EMBL" id="KAF3594643.1"/>
    </source>
</evidence>
<evidence type="ECO:0000313" key="3">
    <source>
        <dbReference type="Proteomes" id="UP000266723"/>
    </source>
</evidence>
<dbReference type="EMBL" id="QGKY02002305">
    <property type="protein sequence ID" value="KAF2530698.1"/>
    <property type="molecule type" value="Genomic_DNA"/>
</dbReference>